<organism evidence="1">
    <name type="scientific">marine metagenome</name>
    <dbReference type="NCBI Taxonomy" id="408172"/>
    <lineage>
        <taxon>unclassified sequences</taxon>
        <taxon>metagenomes</taxon>
        <taxon>ecological metagenomes</taxon>
    </lineage>
</organism>
<gene>
    <name evidence="1" type="ORF">METZ01_LOCUS390112</name>
</gene>
<proteinExistence type="predicted"/>
<evidence type="ECO:0000313" key="1">
    <source>
        <dbReference type="EMBL" id="SVD37258.1"/>
    </source>
</evidence>
<accession>A0A382UU94</accession>
<name>A0A382UU94_9ZZZZ</name>
<reference evidence="1" key="1">
    <citation type="submission" date="2018-05" db="EMBL/GenBank/DDBJ databases">
        <authorList>
            <person name="Lanie J.A."/>
            <person name="Ng W.-L."/>
            <person name="Kazmierczak K.M."/>
            <person name="Andrzejewski T.M."/>
            <person name="Davidsen T.M."/>
            <person name="Wayne K.J."/>
            <person name="Tettelin H."/>
            <person name="Glass J.I."/>
            <person name="Rusch D."/>
            <person name="Podicherti R."/>
            <person name="Tsui H.-C.T."/>
            <person name="Winkler M.E."/>
        </authorList>
    </citation>
    <scope>NUCLEOTIDE SEQUENCE</scope>
</reference>
<sequence length="128" mass="14807">MKKIIFIVICLALSGCVQKVEAPKPEAVQAQEEEKSVSAIVITATAPETSPPKSDEDYRKIRDQNWFERFQNNYIELLNLEDKSKRNSEAEETLRKIEKAIREDDLLNFERTIELKLKLTRIILGKES</sequence>
<dbReference type="AlphaFoldDB" id="A0A382UU94"/>
<dbReference type="PROSITE" id="PS51257">
    <property type="entry name" value="PROKAR_LIPOPROTEIN"/>
    <property type="match status" value="1"/>
</dbReference>
<protein>
    <submittedName>
        <fullName evidence="1">Uncharacterized protein</fullName>
    </submittedName>
</protein>
<dbReference type="EMBL" id="UINC01146495">
    <property type="protein sequence ID" value="SVD37258.1"/>
    <property type="molecule type" value="Genomic_DNA"/>
</dbReference>